<dbReference type="EMBL" id="JRRC01447563">
    <property type="protein sequence ID" value="KHG06259.1"/>
    <property type="molecule type" value="Genomic_DNA"/>
</dbReference>
<dbReference type="Proteomes" id="UP000032142">
    <property type="component" value="Unassembled WGS sequence"/>
</dbReference>
<sequence length="56" mass="6570">MKTNSETQKIPMNLTSSPTFLLLRTSPVSTFWKRFQFLCCLPLSHTSIWSHCWHCP</sequence>
<gene>
    <name evidence="1" type="ORF">F383_32247</name>
</gene>
<evidence type="ECO:0000313" key="2">
    <source>
        <dbReference type="Proteomes" id="UP000032142"/>
    </source>
</evidence>
<protein>
    <submittedName>
        <fullName evidence="1">Uncharacterized protein</fullName>
    </submittedName>
</protein>
<reference evidence="2" key="1">
    <citation type="submission" date="2014-09" db="EMBL/GenBank/DDBJ databases">
        <authorList>
            <person name="Mudge J."/>
            <person name="Ramaraj T."/>
            <person name="Lindquist I.E."/>
            <person name="Bharti A.K."/>
            <person name="Sundararajan A."/>
            <person name="Cameron C.T."/>
            <person name="Woodward J.E."/>
            <person name="May G.D."/>
            <person name="Brubaker C."/>
            <person name="Broadhvest J."/>
            <person name="Wilkins T.A."/>
        </authorList>
    </citation>
    <scope>NUCLEOTIDE SEQUENCE</scope>
    <source>
        <strain evidence="2">cv. AKA8401</strain>
    </source>
</reference>
<dbReference type="AlphaFoldDB" id="A0A0B0N364"/>
<comment type="caution">
    <text evidence="1">The sequence shown here is derived from an EMBL/GenBank/DDBJ whole genome shotgun (WGS) entry which is preliminary data.</text>
</comment>
<organism evidence="1 2">
    <name type="scientific">Gossypium arboreum</name>
    <name type="common">Tree cotton</name>
    <name type="synonym">Gossypium nanking</name>
    <dbReference type="NCBI Taxonomy" id="29729"/>
    <lineage>
        <taxon>Eukaryota</taxon>
        <taxon>Viridiplantae</taxon>
        <taxon>Streptophyta</taxon>
        <taxon>Embryophyta</taxon>
        <taxon>Tracheophyta</taxon>
        <taxon>Spermatophyta</taxon>
        <taxon>Magnoliopsida</taxon>
        <taxon>eudicotyledons</taxon>
        <taxon>Gunneridae</taxon>
        <taxon>Pentapetalae</taxon>
        <taxon>rosids</taxon>
        <taxon>malvids</taxon>
        <taxon>Malvales</taxon>
        <taxon>Malvaceae</taxon>
        <taxon>Malvoideae</taxon>
        <taxon>Gossypium</taxon>
    </lineage>
</organism>
<name>A0A0B0N364_GOSAR</name>
<keyword evidence="2" id="KW-1185">Reference proteome</keyword>
<proteinExistence type="predicted"/>
<evidence type="ECO:0000313" key="1">
    <source>
        <dbReference type="EMBL" id="KHG06259.1"/>
    </source>
</evidence>
<accession>A0A0B0N364</accession>